<dbReference type="InterPro" id="IPR007248">
    <property type="entry name" value="Mpv17_PMP22"/>
</dbReference>
<dbReference type="Proteomes" id="UP000799766">
    <property type="component" value="Unassembled WGS sequence"/>
</dbReference>
<protein>
    <submittedName>
        <fullName evidence="9">TRAPP trafficking subunit Trs65-domain-containing protein</fullName>
    </submittedName>
</protein>
<feature type="region of interest" description="Disordered" evidence="6">
    <location>
        <begin position="418"/>
        <end position="453"/>
    </location>
</feature>
<feature type="region of interest" description="Disordered" evidence="6">
    <location>
        <begin position="483"/>
        <end position="520"/>
    </location>
</feature>
<evidence type="ECO:0000313" key="9">
    <source>
        <dbReference type="EMBL" id="KAF2460812.1"/>
    </source>
</evidence>
<feature type="domain" description="Trafficking protein particle complex II-specific subunit 65 IgD3" evidence="8">
    <location>
        <begin position="434"/>
        <end position="594"/>
    </location>
</feature>
<comment type="similarity">
    <text evidence="2">Belongs to the peroxisomal membrane protein PXMP2/4 family.</text>
</comment>
<evidence type="ECO:0000259" key="8">
    <source>
        <dbReference type="Pfam" id="PF12735"/>
    </source>
</evidence>
<dbReference type="InterPro" id="IPR055420">
    <property type="entry name" value="IgD3_Trs65"/>
</dbReference>
<evidence type="ECO:0000256" key="1">
    <source>
        <dbReference type="ARBA" id="ARBA00004141"/>
    </source>
</evidence>
<comment type="subcellular location">
    <subcellularLocation>
        <location evidence="1">Membrane</location>
        <topology evidence="1">Multi-pass membrane protein</topology>
    </subcellularLocation>
</comment>
<gene>
    <name evidence="9" type="ORF">BDY21DRAFT_418781</name>
</gene>
<feature type="transmembrane region" description="Helical" evidence="7">
    <location>
        <begin position="823"/>
        <end position="840"/>
    </location>
</feature>
<dbReference type="OrthoDB" id="5345392at2759"/>
<sequence>METSGPDTKPRTSSEFVDHSILEAVVPDTTSVDIEQLLSEWDGELERDRSSLLPFVPQRQFLLFDELVSVYVVLRTPYSDENNLKSYLLRLAISLEAHAVGTQTVPHEATGEAPRGPPPQAKEVLYSETIKESEEPLVIARGSQSSEEERGIPQHIFALWKLDVFLSHPRTKIQRPSLYFVCSASLRPAEHISPSIIEEEYLPSFVWQAPNLLQSFSSDPSLDGVQPRLSALRIQKVAPTAHVAKDLSRPLRTESRRLYRFAPAFLWRIRYSRPHASLSDEAVVTSLDFDFTTFAGCDIELEDIGVEIEGGGRIEPLLPFDKSAFGRTYHSGDQTTFLYKLRPESGVSEETKPKQHHQQSGPSHMLDLKIHATAIVNKTCKPRVRISWRTGTDMSGIYPSTQQAAVSRLQAILSANKQLPKPDSLPPPSTAGSQQDSSTTTSTSPDLGVSITISGPDSVRVGEVFRWDLFFLNRSGRDRKLAVVAVPKRRRHGHESSRKPHDSKHSLSSAGGPAGGKQDGAEVMDVAGAVVDDNVLYVMQKSAMLEPAEVICLSADVRVGPLSPSSCYSTDMKFLPLSTGVLKIDALRIVDLGSPGASFRPPATEAHSQRAHPVPCASRRTLPHSLTSTSLHEVSSTLAVLWNSRPPAPTMIENQRRRLLRALNSRYIYGRIPLLHCLIFLIQMAVVSILTRRFNNYYASRPVLTTMITNAVLGGIADTVAQSLTAIRQRAMRKPGGVTRDDFIAIEIHELDKKNPYPAGEIIPENRRLPPPFDFERLTRFMAYGFIMAPLQHKWFGFLSRTFPVTKEAGTIPALKRVAFDQFLFAPIGLAFFFTFMTVAEGGGKRAVTRKFQDVYVPALKANYMVWPAVQILNFRVIPLQFQIPFVSTVGIFWTAYLSLTNSSEES</sequence>
<keyword evidence="10" id="KW-1185">Reference proteome</keyword>
<reference evidence="9" key="1">
    <citation type="journal article" date="2020" name="Stud. Mycol.">
        <title>101 Dothideomycetes genomes: a test case for predicting lifestyles and emergence of pathogens.</title>
        <authorList>
            <person name="Haridas S."/>
            <person name="Albert R."/>
            <person name="Binder M."/>
            <person name="Bloem J."/>
            <person name="Labutti K."/>
            <person name="Salamov A."/>
            <person name="Andreopoulos B."/>
            <person name="Baker S."/>
            <person name="Barry K."/>
            <person name="Bills G."/>
            <person name="Bluhm B."/>
            <person name="Cannon C."/>
            <person name="Castanera R."/>
            <person name="Culley D."/>
            <person name="Daum C."/>
            <person name="Ezra D."/>
            <person name="Gonzalez J."/>
            <person name="Henrissat B."/>
            <person name="Kuo A."/>
            <person name="Liang C."/>
            <person name="Lipzen A."/>
            <person name="Lutzoni F."/>
            <person name="Magnuson J."/>
            <person name="Mondo S."/>
            <person name="Nolan M."/>
            <person name="Ohm R."/>
            <person name="Pangilinan J."/>
            <person name="Park H.-J."/>
            <person name="Ramirez L."/>
            <person name="Alfaro M."/>
            <person name="Sun H."/>
            <person name="Tritt A."/>
            <person name="Yoshinaga Y."/>
            <person name="Zwiers L.-H."/>
            <person name="Turgeon B."/>
            <person name="Goodwin S."/>
            <person name="Spatafora J."/>
            <person name="Crous P."/>
            <person name="Grigoriev I."/>
        </authorList>
    </citation>
    <scope>NUCLEOTIDE SEQUENCE</scope>
    <source>
        <strain evidence="9">ATCC 16933</strain>
    </source>
</reference>
<dbReference type="GO" id="GO:0006891">
    <property type="term" value="P:intra-Golgi vesicle-mediated transport"/>
    <property type="evidence" value="ECO:0007669"/>
    <property type="project" value="InterPro"/>
</dbReference>
<dbReference type="GO" id="GO:0016020">
    <property type="term" value="C:membrane"/>
    <property type="evidence" value="ECO:0007669"/>
    <property type="project" value="UniProtKB-SubCell"/>
</dbReference>
<feature type="compositionally biased region" description="Basic and acidic residues" evidence="6">
    <location>
        <begin position="494"/>
        <end position="505"/>
    </location>
</feature>
<feature type="region of interest" description="Disordered" evidence="6">
    <location>
        <begin position="344"/>
        <end position="364"/>
    </location>
</feature>
<proteinExistence type="inferred from homology"/>
<dbReference type="AlphaFoldDB" id="A0A6A6PAH4"/>
<keyword evidence="3 7" id="KW-0812">Transmembrane</keyword>
<evidence type="ECO:0000256" key="3">
    <source>
        <dbReference type="ARBA" id="ARBA00022692"/>
    </source>
</evidence>
<evidence type="ECO:0000256" key="2">
    <source>
        <dbReference type="ARBA" id="ARBA00006824"/>
    </source>
</evidence>
<dbReference type="PANTHER" id="PTHR28159">
    <property type="entry name" value="TRAFFICKING PROTEIN PARTICLE COMPLEX II-SPECIFIC SUBUNIT 65"/>
    <property type="match status" value="1"/>
</dbReference>
<feature type="transmembrane region" description="Helical" evidence="7">
    <location>
        <begin position="882"/>
        <end position="900"/>
    </location>
</feature>
<dbReference type="PANTHER" id="PTHR28159:SF1">
    <property type="entry name" value="TRAFFICKING PROTEIN PARTICLE COMPLEX II-SPECIFIC SUBUNIT 65"/>
    <property type="match status" value="1"/>
</dbReference>
<dbReference type="InterPro" id="IPR024662">
    <property type="entry name" value="Trs65"/>
</dbReference>
<dbReference type="EMBL" id="MU001672">
    <property type="protein sequence ID" value="KAF2460812.1"/>
    <property type="molecule type" value="Genomic_DNA"/>
</dbReference>
<dbReference type="GO" id="GO:1990071">
    <property type="term" value="C:TRAPPII protein complex"/>
    <property type="evidence" value="ECO:0007669"/>
    <property type="project" value="InterPro"/>
</dbReference>
<evidence type="ECO:0000256" key="7">
    <source>
        <dbReference type="SAM" id="Phobius"/>
    </source>
</evidence>
<keyword evidence="5 7" id="KW-0472">Membrane</keyword>
<feature type="transmembrane region" description="Helical" evidence="7">
    <location>
        <begin position="668"/>
        <end position="691"/>
    </location>
</feature>
<accession>A0A6A6PAH4</accession>
<evidence type="ECO:0000256" key="5">
    <source>
        <dbReference type="ARBA" id="ARBA00023136"/>
    </source>
</evidence>
<organism evidence="9 10">
    <name type="scientific">Lineolata rhizophorae</name>
    <dbReference type="NCBI Taxonomy" id="578093"/>
    <lineage>
        <taxon>Eukaryota</taxon>
        <taxon>Fungi</taxon>
        <taxon>Dikarya</taxon>
        <taxon>Ascomycota</taxon>
        <taxon>Pezizomycotina</taxon>
        <taxon>Dothideomycetes</taxon>
        <taxon>Dothideomycetes incertae sedis</taxon>
        <taxon>Lineolatales</taxon>
        <taxon>Lineolataceae</taxon>
        <taxon>Lineolata</taxon>
    </lineage>
</organism>
<evidence type="ECO:0000313" key="10">
    <source>
        <dbReference type="Proteomes" id="UP000799766"/>
    </source>
</evidence>
<evidence type="ECO:0000256" key="4">
    <source>
        <dbReference type="ARBA" id="ARBA00022989"/>
    </source>
</evidence>
<keyword evidence="4 7" id="KW-1133">Transmembrane helix</keyword>
<name>A0A6A6PAH4_9PEZI</name>
<dbReference type="Pfam" id="PF04117">
    <property type="entry name" value="Mpv17_PMP22"/>
    <property type="match status" value="1"/>
</dbReference>
<dbReference type="GO" id="GO:0005802">
    <property type="term" value="C:trans-Golgi network"/>
    <property type="evidence" value="ECO:0007669"/>
    <property type="project" value="TreeGrafter"/>
</dbReference>
<dbReference type="Pfam" id="PF12735">
    <property type="entry name" value="IgD3_Trs65"/>
    <property type="match status" value="1"/>
</dbReference>
<evidence type="ECO:0000256" key="6">
    <source>
        <dbReference type="SAM" id="MobiDB-lite"/>
    </source>
</evidence>